<dbReference type="Proteomes" id="UP000663499">
    <property type="component" value="Chromosome"/>
</dbReference>
<dbReference type="InterPro" id="IPR010861">
    <property type="entry name" value="DUF1492"/>
</dbReference>
<dbReference type="Pfam" id="PF07374">
    <property type="entry name" value="DUF1492"/>
    <property type="match status" value="1"/>
</dbReference>
<keyword evidence="2" id="KW-1185">Reference proteome</keyword>
<gene>
    <name evidence="1" type="ORF">J0B03_05705</name>
</gene>
<protein>
    <submittedName>
        <fullName evidence="1">DUF1492 domain-containing protein</fullName>
    </submittedName>
</protein>
<dbReference type="KEGG" id="alka:J0B03_05705"/>
<proteinExistence type="predicted"/>
<evidence type="ECO:0000313" key="2">
    <source>
        <dbReference type="Proteomes" id="UP000663499"/>
    </source>
</evidence>
<dbReference type="InterPro" id="IPR013324">
    <property type="entry name" value="RNA_pol_sigma_r3/r4-like"/>
</dbReference>
<evidence type="ECO:0000313" key="1">
    <source>
        <dbReference type="EMBL" id="QSX09557.1"/>
    </source>
</evidence>
<dbReference type="SUPFAM" id="SSF88659">
    <property type="entry name" value="Sigma3 and sigma4 domains of RNA polymerase sigma factors"/>
    <property type="match status" value="1"/>
</dbReference>
<dbReference type="EMBL" id="CP071444">
    <property type="protein sequence ID" value="QSX09557.1"/>
    <property type="molecule type" value="Genomic_DNA"/>
</dbReference>
<reference evidence="1" key="1">
    <citation type="submission" date="2021-03" db="EMBL/GenBank/DDBJ databases">
        <title>Alkalibacter marinus sp. nov., isolated from tidal flat sediment.</title>
        <authorList>
            <person name="Namirimu T."/>
            <person name="Yang J.-A."/>
            <person name="Yang S.-H."/>
            <person name="Kim Y.-J."/>
            <person name="Kwon K.K."/>
        </authorList>
    </citation>
    <scope>NUCLEOTIDE SEQUENCE</scope>
    <source>
        <strain evidence="1">ES005</strain>
    </source>
</reference>
<organism evidence="1 2">
    <name type="scientific">Alkalibacter rhizosphaerae</name>
    <dbReference type="NCBI Taxonomy" id="2815577"/>
    <lineage>
        <taxon>Bacteria</taxon>
        <taxon>Bacillati</taxon>
        <taxon>Bacillota</taxon>
        <taxon>Clostridia</taxon>
        <taxon>Eubacteriales</taxon>
        <taxon>Eubacteriaceae</taxon>
        <taxon>Alkalibacter</taxon>
    </lineage>
</organism>
<dbReference type="AlphaFoldDB" id="A0A974XGR0"/>
<dbReference type="Gene3D" id="1.20.140.160">
    <property type="match status" value="1"/>
</dbReference>
<dbReference type="RefSeq" id="WP_207300888.1">
    <property type="nucleotide sequence ID" value="NZ_CP071444.1"/>
</dbReference>
<accession>A0A974XGR0</accession>
<name>A0A974XGR0_9FIRM</name>
<sequence length="144" mass="16466">MTAKEYLSQAFWLNQLIDSKLEQLVVLRSLATKVTSSLSEVKVQNSNDEKSRLENTIIKIIELEGEINDDVDRLVDLKIEIRESINMITDINLKLLLDMRYLNGKGWDEIAETMGYDPRTVFRIHGKALKELGKKLSVNVSSDL</sequence>